<dbReference type="RefSeq" id="WP_171834808.1">
    <property type="nucleotide sequence ID" value="NZ_CP053708.1"/>
</dbReference>
<evidence type="ECO:0000313" key="1">
    <source>
        <dbReference type="EMBL" id="QKE89821.1"/>
    </source>
</evidence>
<dbReference type="Proteomes" id="UP000500767">
    <property type="component" value="Chromosome"/>
</dbReference>
<gene>
    <name evidence="1" type="ORF">HN018_06995</name>
</gene>
<protein>
    <submittedName>
        <fullName evidence="1">Uncharacterized protein</fullName>
    </submittedName>
</protein>
<name>A0A6M8HND9_9PROT</name>
<dbReference type="AlphaFoldDB" id="A0A6M8HND9"/>
<dbReference type="KEGG" id="lck:HN018_06995"/>
<accession>A0A6M8HND9</accession>
<organism evidence="1 2">
    <name type="scientific">Lichenicola cladoniae</name>
    <dbReference type="NCBI Taxonomy" id="1484109"/>
    <lineage>
        <taxon>Bacteria</taxon>
        <taxon>Pseudomonadati</taxon>
        <taxon>Pseudomonadota</taxon>
        <taxon>Alphaproteobacteria</taxon>
        <taxon>Acetobacterales</taxon>
        <taxon>Acetobacteraceae</taxon>
        <taxon>Lichenicola</taxon>
    </lineage>
</organism>
<sequence length="158" mass="17442">MTSSSLYAVVAPYQRRARQAVSRSAIELLVLLLNARTVMHALLVLHLSWEAWKLFQPGDELQADPRQYAYLISHGGEAEWTRVLAFGAAAGALGLLMQARWPRIMGALVMGTVEFALNHALTSSGAAPTAGPTYSILELMACWLMVAHWLPDQRQVRE</sequence>
<proteinExistence type="predicted"/>
<evidence type="ECO:0000313" key="2">
    <source>
        <dbReference type="Proteomes" id="UP000500767"/>
    </source>
</evidence>
<keyword evidence="2" id="KW-1185">Reference proteome</keyword>
<dbReference type="EMBL" id="CP053708">
    <property type="protein sequence ID" value="QKE89821.1"/>
    <property type="molecule type" value="Genomic_DNA"/>
</dbReference>
<reference evidence="1 2" key="1">
    <citation type="journal article" date="2014" name="World J. Microbiol. Biotechnol.">
        <title>Biodiversity and physiological characteristics of Antarctic and Arctic lichens-associated bacteria.</title>
        <authorList>
            <person name="Lee Y.M."/>
            <person name="Kim E.H."/>
            <person name="Lee H.K."/>
            <person name="Hong S.G."/>
        </authorList>
    </citation>
    <scope>NUCLEOTIDE SEQUENCE [LARGE SCALE GENOMIC DNA]</scope>
    <source>
        <strain evidence="1 2">PAMC 26569</strain>
    </source>
</reference>